<comment type="caution">
    <text evidence="2">The sequence shown here is derived from an EMBL/GenBank/DDBJ whole genome shotgun (WGS) entry which is preliminary data.</text>
</comment>
<evidence type="ECO:0000313" key="2">
    <source>
        <dbReference type="EMBL" id="MPC14491.1"/>
    </source>
</evidence>
<keyword evidence="3" id="KW-1185">Reference proteome</keyword>
<accession>A0A5B7D017</accession>
<feature type="region of interest" description="Disordered" evidence="1">
    <location>
        <begin position="14"/>
        <end position="38"/>
    </location>
</feature>
<gene>
    <name evidence="2" type="ORF">E2C01_007258</name>
</gene>
<dbReference type="EMBL" id="VSRR010000355">
    <property type="protein sequence ID" value="MPC14491.1"/>
    <property type="molecule type" value="Genomic_DNA"/>
</dbReference>
<sequence>MDKDREFLKSSVVQDIDDIDDDGDDDDDDDGDDYVDDADQNAISHMERTKIEFQLDKIFDKKEMSSKEWEETIKLMSRVNPFVSARTCDAITMKKCLREENYSLATSYMEHLQRQGCEPNLSTLGNYLQLCGRRVDQCGEDRVLELYRKLMRQVKVLDVRLAKNVILSLTATREWRKALDHLFQLRKMVTSLEDVYSAIITAAFRAGEYELGWQYLADLREQNQIPLDSVFLEWVKQCEVAESKADREAMVLTLLRKLESHEMYPSVDVMREITQLFRDGLG</sequence>
<evidence type="ECO:0000313" key="3">
    <source>
        <dbReference type="Proteomes" id="UP000324222"/>
    </source>
</evidence>
<dbReference type="Proteomes" id="UP000324222">
    <property type="component" value="Unassembled WGS sequence"/>
</dbReference>
<proteinExistence type="predicted"/>
<protein>
    <submittedName>
        <fullName evidence="2">Uncharacterized protein</fullName>
    </submittedName>
</protein>
<dbReference type="OrthoDB" id="46913at2759"/>
<dbReference type="AlphaFoldDB" id="A0A5B7D017"/>
<organism evidence="2 3">
    <name type="scientific">Portunus trituberculatus</name>
    <name type="common">Swimming crab</name>
    <name type="synonym">Neptunus trituberculatus</name>
    <dbReference type="NCBI Taxonomy" id="210409"/>
    <lineage>
        <taxon>Eukaryota</taxon>
        <taxon>Metazoa</taxon>
        <taxon>Ecdysozoa</taxon>
        <taxon>Arthropoda</taxon>
        <taxon>Crustacea</taxon>
        <taxon>Multicrustacea</taxon>
        <taxon>Malacostraca</taxon>
        <taxon>Eumalacostraca</taxon>
        <taxon>Eucarida</taxon>
        <taxon>Decapoda</taxon>
        <taxon>Pleocyemata</taxon>
        <taxon>Brachyura</taxon>
        <taxon>Eubrachyura</taxon>
        <taxon>Portunoidea</taxon>
        <taxon>Portunidae</taxon>
        <taxon>Portuninae</taxon>
        <taxon>Portunus</taxon>
    </lineage>
</organism>
<feature type="compositionally biased region" description="Acidic residues" evidence="1">
    <location>
        <begin position="15"/>
        <end position="38"/>
    </location>
</feature>
<dbReference type="InterPro" id="IPR011990">
    <property type="entry name" value="TPR-like_helical_dom_sf"/>
</dbReference>
<evidence type="ECO:0000256" key="1">
    <source>
        <dbReference type="SAM" id="MobiDB-lite"/>
    </source>
</evidence>
<reference evidence="2 3" key="1">
    <citation type="submission" date="2019-05" db="EMBL/GenBank/DDBJ databases">
        <title>Another draft genome of Portunus trituberculatus and its Hox gene families provides insights of decapod evolution.</title>
        <authorList>
            <person name="Jeong J.-H."/>
            <person name="Song I."/>
            <person name="Kim S."/>
            <person name="Choi T."/>
            <person name="Kim D."/>
            <person name="Ryu S."/>
            <person name="Kim W."/>
        </authorList>
    </citation>
    <scope>NUCLEOTIDE SEQUENCE [LARGE SCALE GENOMIC DNA]</scope>
    <source>
        <tissue evidence="2">Muscle</tissue>
    </source>
</reference>
<name>A0A5B7D017_PORTR</name>
<dbReference type="Gene3D" id="1.25.40.10">
    <property type="entry name" value="Tetratricopeptide repeat domain"/>
    <property type="match status" value="1"/>
</dbReference>